<dbReference type="RefSeq" id="WP_147202509.1">
    <property type="nucleotide sequence ID" value="NZ_BJYT01000002.1"/>
</dbReference>
<comment type="caution">
    <text evidence="1">The sequence shown here is derived from an EMBL/GenBank/DDBJ whole genome shotgun (WGS) entry which is preliminary data.</text>
</comment>
<keyword evidence="2" id="KW-1185">Reference proteome</keyword>
<proteinExistence type="predicted"/>
<protein>
    <submittedName>
        <fullName evidence="1">DUF2971 domain-containing protein</fullName>
    </submittedName>
</protein>
<dbReference type="AlphaFoldDB" id="A0A512B922"/>
<dbReference type="InterPro" id="IPR021352">
    <property type="entry name" value="DUF2971"/>
</dbReference>
<evidence type="ECO:0000313" key="1">
    <source>
        <dbReference type="EMBL" id="GEO08452.1"/>
    </source>
</evidence>
<dbReference type="Proteomes" id="UP000321513">
    <property type="component" value="Unassembled WGS sequence"/>
</dbReference>
<gene>
    <name evidence="1" type="ORF">SAE01_09480</name>
</gene>
<accession>A0A512B922</accession>
<dbReference type="Pfam" id="PF11185">
    <property type="entry name" value="DUF2971"/>
    <property type="match status" value="1"/>
</dbReference>
<name>A0A512B922_9BACT</name>
<evidence type="ECO:0000313" key="2">
    <source>
        <dbReference type="Proteomes" id="UP000321513"/>
    </source>
</evidence>
<dbReference type="EMBL" id="BJYT01000002">
    <property type="protein sequence ID" value="GEO08452.1"/>
    <property type="molecule type" value="Genomic_DNA"/>
</dbReference>
<reference evidence="1 2" key="1">
    <citation type="submission" date="2019-07" db="EMBL/GenBank/DDBJ databases">
        <title>Whole genome shotgun sequence of Segetibacter aerophilus NBRC 106135.</title>
        <authorList>
            <person name="Hosoyama A."/>
            <person name="Uohara A."/>
            <person name="Ohji S."/>
            <person name="Ichikawa N."/>
        </authorList>
    </citation>
    <scope>NUCLEOTIDE SEQUENCE [LARGE SCALE GENOMIC DNA]</scope>
    <source>
        <strain evidence="1 2">NBRC 106135</strain>
    </source>
</reference>
<sequence>MQIEKNKDYSFQDDQFLWRYMDLHRLIYFLNSENIFFSPLNSFFDPLEGITEKHLHDKEFLDALDQEKEKDEGLSKKSKEQLTEEKQEVKERFKSNLEEIQKTYFASCWYVGVRESLAMWDTYSNKDSVALKFNPDGLCNTIIESCRNLENQDFDLLVHGKVEYFKISPFDPNDSGLKNAGHRFKGFLKDLSYKHEEEFRFLAMQNNNNKTYSFFELSLKSLHDLDFSIVTHPYMEPWKHQNIYNILKTKGWECKLVKSEIPTRMQVFDTP</sequence>
<dbReference type="OrthoDB" id="8548541at2"/>
<organism evidence="1 2">
    <name type="scientific">Segetibacter aerophilus</name>
    <dbReference type="NCBI Taxonomy" id="670293"/>
    <lineage>
        <taxon>Bacteria</taxon>
        <taxon>Pseudomonadati</taxon>
        <taxon>Bacteroidota</taxon>
        <taxon>Chitinophagia</taxon>
        <taxon>Chitinophagales</taxon>
        <taxon>Chitinophagaceae</taxon>
        <taxon>Segetibacter</taxon>
    </lineage>
</organism>